<keyword evidence="1" id="KW-0732">Signal</keyword>
<name>Q6ZNX3_HUMAN</name>
<dbReference type="AlphaFoldDB" id="Q6ZNX3"/>
<dbReference type="InterPro" id="IPR036397">
    <property type="entry name" value="RNaseH_sf"/>
</dbReference>
<evidence type="ECO:0000259" key="2">
    <source>
        <dbReference type="PROSITE" id="PS50879"/>
    </source>
</evidence>
<feature type="signal peptide" evidence="1">
    <location>
        <begin position="1"/>
        <end position="17"/>
    </location>
</feature>
<dbReference type="PROSITE" id="PS50879">
    <property type="entry name" value="RNASE_H_1"/>
    <property type="match status" value="1"/>
</dbReference>
<dbReference type="Gene3D" id="3.30.420.10">
    <property type="entry name" value="Ribonuclease H-like superfamily/Ribonuclease H"/>
    <property type="match status" value="1"/>
</dbReference>
<feature type="chain" id="PRO_5004283904" evidence="1">
    <location>
        <begin position="18"/>
        <end position="219"/>
    </location>
</feature>
<reference evidence="3" key="1">
    <citation type="submission" date="2003-07" db="EMBL/GenBank/DDBJ databases">
        <title>NEDO human cDNA sequencing project.</title>
        <authorList>
            <person name="Kanehori K."/>
            <person name="Ishibashi T."/>
            <person name="Chiba Y."/>
            <person name="Fujimori K."/>
            <person name="Hiraoka S."/>
            <person name="Tanai H."/>
            <person name="Watanabe S."/>
            <person name="Ishida S."/>
            <person name="Ono Y."/>
            <person name="Hotuta T."/>
            <person name="Watanabe M."/>
            <person name="Suzuki Y."/>
            <person name="Hata H."/>
            <person name="Nakagawa K."/>
            <person name="Mizuno S."/>
            <person name="Morinaga M."/>
            <person name="Kawamura M."/>
            <person name="Sugiyama T."/>
            <person name="Irie R."/>
            <person name="Otsuki T."/>
            <person name="Sato H."/>
            <person name="Nishikawa T."/>
            <person name="Sugiyama A."/>
            <person name="Kawakami B."/>
            <person name="Nagai K."/>
            <person name="Isogai T."/>
            <person name="Sugano S."/>
        </authorList>
    </citation>
    <scope>NUCLEOTIDE SEQUENCE</scope>
    <source>
        <tissue evidence="3">Rectum</tissue>
    </source>
</reference>
<feature type="domain" description="RNase H type-1" evidence="2">
    <location>
        <begin position="121"/>
        <end position="219"/>
    </location>
</feature>
<organism evidence="3">
    <name type="scientific">Homo sapiens</name>
    <name type="common">Human</name>
    <dbReference type="NCBI Taxonomy" id="9606"/>
    <lineage>
        <taxon>Eukaryota</taxon>
        <taxon>Metazoa</taxon>
        <taxon>Chordata</taxon>
        <taxon>Craniata</taxon>
        <taxon>Vertebrata</taxon>
        <taxon>Euteleostomi</taxon>
        <taxon>Mammalia</taxon>
        <taxon>Eutheria</taxon>
        <taxon>Euarchontoglires</taxon>
        <taxon>Primates</taxon>
        <taxon>Haplorrhini</taxon>
        <taxon>Catarrhini</taxon>
        <taxon>Hominidae</taxon>
        <taxon>Homo</taxon>
    </lineage>
</organism>
<protein>
    <submittedName>
        <fullName evidence="3">cDNA FLJ26948 fis, clone RCT08241</fullName>
    </submittedName>
</protein>
<accession>Q6ZNX3</accession>
<dbReference type="GO" id="GO:0003676">
    <property type="term" value="F:nucleic acid binding"/>
    <property type="evidence" value="ECO:0007669"/>
    <property type="project" value="InterPro"/>
</dbReference>
<dbReference type="SUPFAM" id="SSF53098">
    <property type="entry name" value="Ribonuclease H-like"/>
    <property type="match status" value="1"/>
</dbReference>
<evidence type="ECO:0000313" key="3">
    <source>
        <dbReference type="EMBL" id="BAC85356.1"/>
    </source>
</evidence>
<dbReference type="SMR" id="Q6ZNX3"/>
<dbReference type="Gene3D" id="3.10.20.370">
    <property type="match status" value="1"/>
</dbReference>
<dbReference type="Pfam" id="PF00075">
    <property type="entry name" value="RNase_H"/>
    <property type="match status" value="1"/>
</dbReference>
<dbReference type="InterPro" id="IPR002156">
    <property type="entry name" value="RNaseH_domain"/>
</dbReference>
<dbReference type="InterPro" id="IPR012337">
    <property type="entry name" value="RNaseH-like_sf"/>
</dbReference>
<dbReference type="CDD" id="cd09273">
    <property type="entry name" value="RNase_HI_RT_Bel"/>
    <property type="match status" value="1"/>
</dbReference>
<dbReference type="EMBL" id="AK130458">
    <property type="protein sequence ID" value="BAC85356.1"/>
    <property type="molecule type" value="mRNA"/>
</dbReference>
<proteinExistence type="evidence at transcript level"/>
<sequence length="219" mass="24333">MGWPLCFKALAATVLLAEDANKLKLGQRLIIRVPHTVITLMEQSGHRWLSNPRMLRYQGLLCENPYITLEIVNTLNPATLLPIEWVEHGKPMLCGPGYDCCVEILDEVFSSRKDIKDQPLKDPDVEYFTDGSSFISEGVRWAGYAVVTLNSVSEAHPLPVGTLAQIAELIALTRALLLAKGKSVNIYTDSRYAFATLHAHGAIYKERGLLTTEGKKIKN</sequence>
<dbReference type="GO" id="GO:0004523">
    <property type="term" value="F:RNA-DNA hybrid ribonuclease activity"/>
    <property type="evidence" value="ECO:0007669"/>
    <property type="project" value="InterPro"/>
</dbReference>
<evidence type="ECO:0000256" key="1">
    <source>
        <dbReference type="SAM" id="SignalP"/>
    </source>
</evidence>